<keyword evidence="5 9" id="KW-0378">Hydrolase</keyword>
<evidence type="ECO:0000256" key="8">
    <source>
        <dbReference type="ARBA" id="ARBA00023049"/>
    </source>
</evidence>
<dbReference type="Gene3D" id="3.40.1690.20">
    <property type="match status" value="1"/>
</dbReference>
<dbReference type="InterPro" id="IPR003959">
    <property type="entry name" value="ATPase_AAA_core"/>
</dbReference>
<comment type="similarity">
    <text evidence="1 9">In the C-terminal section; belongs to the peptidase M41 family.</text>
</comment>
<dbReference type="PANTHER" id="PTHR43655">
    <property type="entry name" value="ATP-DEPENDENT PROTEASE"/>
    <property type="match status" value="1"/>
</dbReference>
<keyword evidence="2 9" id="KW-0645">Protease</keyword>
<dbReference type="GO" id="GO:0008233">
    <property type="term" value="F:peptidase activity"/>
    <property type="evidence" value="ECO:0007669"/>
    <property type="project" value="UniProtKB-KW"/>
</dbReference>
<dbReference type="PANTHER" id="PTHR43655:SF2">
    <property type="entry name" value="AFG3 LIKE MATRIX AAA PEPTIDASE SUBUNIT 2, ISOFORM A"/>
    <property type="match status" value="1"/>
</dbReference>
<gene>
    <name evidence="9" type="primary">ftsH</name>
    <name evidence="13" type="ORF">SAMN05421766_102590</name>
</gene>
<dbReference type="RefSeq" id="WP_076454333.1">
    <property type="nucleotide sequence ID" value="NZ_FTOB01000002.1"/>
</dbReference>
<feature type="binding site" evidence="9">
    <location>
        <position position="466"/>
    </location>
    <ligand>
        <name>Zn(2+)</name>
        <dbReference type="ChEBI" id="CHEBI:29105"/>
        <note>catalytic</note>
    </ligand>
</feature>
<dbReference type="PROSITE" id="PS00674">
    <property type="entry name" value="AAA"/>
    <property type="match status" value="1"/>
</dbReference>
<evidence type="ECO:0000256" key="11">
    <source>
        <dbReference type="SAM" id="MobiDB-lite"/>
    </source>
</evidence>
<evidence type="ECO:0000256" key="10">
    <source>
        <dbReference type="RuleBase" id="RU003651"/>
    </source>
</evidence>
<comment type="function">
    <text evidence="9">Acts as a processive, ATP-dependent zinc metallopeptidase for both cytoplasmic and membrane proteins. Plays a role in the quality control of integral membrane proteins.</text>
</comment>
<comment type="similarity">
    <text evidence="10">Belongs to the AAA ATPase family.</text>
</comment>
<comment type="subcellular location">
    <subcellularLocation>
        <location evidence="9">Cell membrane</location>
        <topology evidence="9">Multi-pass membrane protein</topology>
        <orientation evidence="9">Cytoplasmic side</orientation>
    </subcellularLocation>
</comment>
<dbReference type="InterPro" id="IPR003960">
    <property type="entry name" value="ATPase_AAA_CS"/>
</dbReference>
<keyword evidence="7 9" id="KW-0067">ATP-binding</keyword>
<organism evidence="13 14">
    <name type="scientific">Zobellia uliginosa</name>
    <dbReference type="NCBI Taxonomy" id="143224"/>
    <lineage>
        <taxon>Bacteria</taxon>
        <taxon>Pseudomonadati</taxon>
        <taxon>Bacteroidota</taxon>
        <taxon>Flavobacteriia</taxon>
        <taxon>Flavobacteriales</taxon>
        <taxon>Flavobacteriaceae</taxon>
        <taxon>Zobellia</taxon>
    </lineage>
</organism>
<dbReference type="Pfam" id="PF06480">
    <property type="entry name" value="FtsH_ext"/>
    <property type="match status" value="1"/>
</dbReference>
<keyword evidence="9" id="KW-0812">Transmembrane</keyword>
<evidence type="ECO:0000256" key="9">
    <source>
        <dbReference type="HAMAP-Rule" id="MF_01458"/>
    </source>
</evidence>
<evidence type="ECO:0000313" key="14">
    <source>
        <dbReference type="Proteomes" id="UP000185728"/>
    </source>
</evidence>
<dbReference type="InterPro" id="IPR050928">
    <property type="entry name" value="ATP-dep_Zn_Metalloprotease"/>
</dbReference>
<reference evidence="13 14" key="1">
    <citation type="submission" date="2017-01" db="EMBL/GenBank/DDBJ databases">
        <authorList>
            <person name="Varghese N."/>
            <person name="Submissions S."/>
        </authorList>
    </citation>
    <scope>NUCLEOTIDE SEQUENCE [LARGE SCALE GENOMIC DNA]</scope>
    <source>
        <strain evidence="13 14">DSM 2061</strain>
    </source>
</reference>
<dbReference type="InterPro" id="IPR037219">
    <property type="entry name" value="Peptidase_M41-like"/>
</dbReference>
<evidence type="ECO:0000313" key="13">
    <source>
        <dbReference type="EMBL" id="SIS53174.1"/>
    </source>
</evidence>
<dbReference type="GO" id="GO:0051301">
    <property type="term" value="P:cell division"/>
    <property type="evidence" value="ECO:0007669"/>
    <property type="project" value="UniProtKB-KW"/>
</dbReference>
<feature type="active site" evidence="9">
    <location>
        <position position="467"/>
    </location>
</feature>
<keyword evidence="9" id="KW-0472">Membrane</keyword>
<protein>
    <recommendedName>
        <fullName evidence="9">ATP-dependent zinc metalloprotease FtsH</fullName>
        <ecNumber evidence="9">3.4.24.-</ecNumber>
    </recommendedName>
</protein>
<feature type="region of interest" description="Disordered" evidence="11">
    <location>
        <begin position="643"/>
        <end position="665"/>
    </location>
</feature>
<proteinExistence type="inferred from homology"/>
<evidence type="ECO:0000256" key="1">
    <source>
        <dbReference type="ARBA" id="ARBA00010044"/>
    </source>
</evidence>
<dbReference type="CDD" id="cd19501">
    <property type="entry name" value="RecA-like_FtsH"/>
    <property type="match status" value="1"/>
</dbReference>
<keyword evidence="4 9" id="KW-0547">Nucleotide-binding</keyword>
<dbReference type="InterPro" id="IPR000642">
    <property type="entry name" value="Peptidase_M41"/>
</dbReference>
<feature type="transmembrane region" description="Helical" evidence="9">
    <location>
        <begin position="26"/>
        <end position="44"/>
    </location>
</feature>
<dbReference type="InterPro" id="IPR027417">
    <property type="entry name" value="P-loop_NTPase"/>
</dbReference>
<accession>A0ABY1KNE2</accession>
<keyword evidence="14" id="KW-1185">Reference proteome</keyword>
<dbReference type="SMART" id="SM00382">
    <property type="entry name" value="AAA"/>
    <property type="match status" value="1"/>
</dbReference>
<dbReference type="InterPro" id="IPR041569">
    <property type="entry name" value="AAA_lid_3"/>
</dbReference>
<evidence type="ECO:0000256" key="2">
    <source>
        <dbReference type="ARBA" id="ARBA00022670"/>
    </source>
</evidence>
<feature type="binding site" evidence="9">
    <location>
        <position position="541"/>
    </location>
    <ligand>
        <name>Zn(2+)</name>
        <dbReference type="ChEBI" id="CHEBI:29105"/>
        <note>catalytic</note>
    </ligand>
</feature>
<dbReference type="Gene3D" id="1.10.8.60">
    <property type="match status" value="1"/>
</dbReference>
<sequence length="665" mass="73892">MKQQSNTNTPKGAKDPKPNPPSGGLGYYWIYLTLFAFLMAFTFFSNPISGAKEISWTFLQDSLLTQQKVSKITVVNREFAEIYTKNQADKDPGPTGQDPSWFSSVESPKYRITIGSVENFEGKLETAQADFSPEDKIDIQYQNRTSWISLLSWIFPVALLILFWFFILKRMGSGGPMGGSMLNMGKSTAKLVEKGTKSTVTFNDVAGLKEAKAEVMEVVDFLKHPETYTELGAKIPKGVMLVGPPGTGKTLIAKAVAGEAQVPFFSMSGSEFVEMFVGVGASRVRDLFKRAKEKTPSIIFIDEIDAVGRSRGKGGGFQSNDERENTLNQLLTELDGFGPNTGVIVLAATNRPDVLDKALLRPGRFDRHIYLELPTKEERMEIFKVHLRPLKLAKDVNVVSLAELSPGFSGADIANICNEAALIAARKKKKTVHYHDFLEARDRIVGGMERKSKIISPKEKETVAYHEAGHAVVSWYLKHVDSLVKVSIIPRGKSLGATWYLPEERQIVTKAQFIDQMCASLGGRAAEEIVFDEISSGALDDLEKVTKQAYAMVSYYGLDKKIGPMSFYDSSGQNNQLLGKPYSEAMAELIDNEAQALIHRAYEKTKTLLLKHRNELENLAQLLLKQEVVEKDDLEKLLGKRIENKTKDNSSHDDSPLSLLNTHKS</sequence>
<feature type="domain" description="AAA+ ATPase" evidence="12">
    <location>
        <begin position="235"/>
        <end position="375"/>
    </location>
</feature>
<dbReference type="SUPFAM" id="SSF140990">
    <property type="entry name" value="FtsH protease domain-like"/>
    <property type="match status" value="1"/>
</dbReference>
<dbReference type="Pfam" id="PF01434">
    <property type="entry name" value="Peptidase_M41"/>
    <property type="match status" value="1"/>
</dbReference>
<dbReference type="InterPro" id="IPR003593">
    <property type="entry name" value="AAA+_ATPase"/>
</dbReference>
<dbReference type="HAMAP" id="MF_01458">
    <property type="entry name" value="FtsH"/>
    <property type="match status" value="1"/>
</dbReference>
<dbReference type="InterPro" id="IPR011546">
    <property type="entry name" value="Pept_M41_FtsH_extracell"/>
</dbReference>
<feature type="binding site" evidence="9">
    <location>
        <position position="470"/>
    </location>
    <ligand>
        <name>Zn(2+)</name>
        <dbReference type="ChEBI" id="CHEBI:29105"/>
        <note>catalytic</note>
    </ligand>
</feature>
<dbReference type="SUPFAM" id="SSF52540">
    <property type="entry name" value="P-loop containing nucleoside triphosphate hydrolases"/>
    <property type="match status" value="1"/>
</dbReference>
<dbReference type="Pfam" id="PF00004">
    <property type="entry name" value="AAA"/>
    <property type="match status" value="1"/>
</dbReference>
<keyword evidence="3 9" id="KW-0479">Metal-binding</keyword>
<keyword evidence="13" id="KW-0131">Cell cycle</keyword>
<name>A0ABY1KNE2_9FLAO</name>
<dbReference type="EC" id="3.4.24.-" evidence="9"/>
<evidence type="ECO:0000256" key="6">
    <source>
        <dbReference type="ARBA" id="ARBA00022833"/>
    </source>
</evidence>
<dbReference type="Pfam" id="PF17862">
    <property type="entry name" value="AAA_lid_3"/>
    <property type="match status" value="1"/>
</dbReference>
<dbReference type="Proteomes" id="UP000185728">
    <property type="component" value="Unassembled WGS sequence"/>
</dbReference>
<keyword evidence="9" id="KW-1003">Cell membrane</keyword>
<keyword evidence="9" id="KW-1133">Transmembrane helix</keyword>
<comment type="caution">
    <text evidence="13">The sequence shown here is derived from an EMBL/GenBank/DDBJ whole genome shotgun (WGS) entry which is preliminary data.</text>
</comment>
<dbReference type="Gene3D" id="1.20.58.760">
    <property type="entry name" value="Peptidase M41"/>
    <property type="match status" value="1"/>
</dbReference>
<comment type="subunit">
    <text evidence="9">Homohexamer.</text>
</comment>
<keyword evidence="13" id="KW-0132">Cell division</keyword>
<evidence type="ECO:0000259" key="12">
    <source>
        <dbReference type="SMART" id="SM00382"/>
    </source>
</evidence>
<feature type="transmembrane region" description="Helical" evidence="9">
    <location>
        <begin position="147"/>
        <end position="167"/>
    </location>
</feature>
<keyword evidence="8 9" id="KW-0482">Metalloprotease</keyword>
<comment type="similarity">
    <text evidence="9">In the central section; belongs to the AAA ATPase family.</text>
</comment>
<evidence type="ECO:0000256" key="3">
    <source>
        <dbReference type="ARBA" id="ARBA00022723"/>
    </source>
</evidence>
<evidence type="ECO:0000256" key="5">
    <source>
        <dbReference type="ARBA" id="ARBA00022801"/>
    </source>
</evidence>
<feature type="binding site" evidence="9">
    <location>
        <begin position="243"/>
        <end position="250"/>
    </location>
    <ligand>
        <name>ATP</name>
        <dbReference type="ChEBI" id="CHEBI:30616"/>
    </ligand>
</feature>
<feature type="compositionally biased region" description="Basic and acidic residues" evidence="11">
    <location>
        <begin position="643"/>
        <end position="655"/>
    </location>
</feature>
<evidence type="ECO:0000256" key="7">
    <source>
        <dbReference type="ARBA" id="ARBA00022840"/>
    </source>
</evidence>
<dbReference type="GO" id="GO:0006508">
    <property type="term" value="P:proteolysis"/>
    <property type="evidence" value="ECO:0007669"/>
    <property type="project" value="UniProtKB-KW"/>
</dbReference>
<dbReference type="NCBIfam" id="TIGR01241">
    <property type="entry name" value="FtsH_fam"/>
    <property type="match status" value="1"/>
</dbReference>
<evidence type="ECO:0000256" key="4">
    <source>
        <dbReference type="ARBA" id="ARBA00022741"/>
    </source>
</evidence>
<keyword evidence="6 9" id="KW-0862">Zinc</keyword>
<dbReference type="EMBL" id="FTOB01000002">
    <property type="protein sequence ID" value="SIS53174.1"/>
    <property type="molecule type" value="Genomic_DNA"/>
</dbReference>
<comment type="cofactor">
    <cofactor evidence="9">
        <name>Zn(2+)</name>
        <dbReference type="ChEBI" id="CHEBI:29105"/>
    </cofactor>
    <text evidence="9">Binds 1 zinc ion per subunit.</text>
</comment>
<dbReference type="InterPro" id="IPR005936">
    <property type="entry name" value="FtsH"/>
</dbReference>
<dbReference type="Gene3D" id="3.40.50.300">
    <property type="entry name" value="P-loop containing nucleotide triphosphate hydrolases"/>
    <property type="match status" value="1"/>
</dbReference>